<dbReference type="PANTHER" id="PTHR11358:SF26">
    <property type="entry name" value="GUANIDINO ACID HYDROLASE, MITOCHONDRIAL"/>
    <property type="match status" value="1"/>
</dbReference>
<keyword evidence="1" id="KW-0479">Metal-binding</keyword>
<dbReference type="GO" id="GO:0033389">
    <property type="term" value="P:putrescine biosynthetic process from arginine, via agmatine"/>
    <property type="evidence" value="ECO:0007669"/>
    <property type="project" value="TreeGrafter"/>
</dbReference>
<dbReference type="Pfam" id="PF00491">
    <property type="entry name" value="Arginase"/>
    <property type="match status" value="1"/>
</dbReference>
<evidence type="ECO:0000256" key="2">
    <source>
        <dbReference type="ARBA" id="ARBA00022801"/>
    </source>
</evidence>
<accession>A0A1R2B5M3</accession>
<dbReference type="GO" id="GO:0008783">
    <property type="term" value="F:agmatinase activity"/>
    <property type="evidence" value="ECO:0007669"/>
    <property type="project" value="TreeGrafter"/>
</dbReference>
<protein>
    <recommendedName>
        <fullName evidence="6">Arginase</fullName>
    </recommendedName>
</protein>
<dbReference type="Gene3D" id="3.40.800.10">
    <property type="entry name" value="Ureohydrolase domain"/>
    <property type="match status" value="1"/>
</dbReference>
<comment type="similarity">
    <text evidence="3">Belongs to the arginase family.</text>
</comment>
<evidence type="ECO:0000313" key="5">
    <source>
        <dbReference type="Proteomes" id="UP000187209"/>
    </source>
</evidence>
<dbReference type="SUPFAM" id="SSF52768">
    <property type="entry name" value="Arginase/deacetylase"/>
    <property type="match status" value="1"/>
</dbReference>
<proteinExistence type="inferred from homology"/>
<dbReference type="GO" id="GO:0046872">
    <property type="term" value="F:metal ion binding"/>
    <property type="evidence" value="ECO:0007669"/>
    <property type="project" value="UniProtKB-KW"/>
</dbReference>
<keyword evidence="5" id="KW-1185">Reference proteome</keyword>
<dbReference type="PROSITE" id="PS51409">
    <property type="entry name" value="ARGINASE_2"/>
    <property type="match status" value="1"/>
</dbReference>
<name>A0A1R2B5M3_9CILI</name>
<evidence type="ECO:0000256" key="3">
    <source>
        <dbReference type="PROSITE-ProRule" id="PRU00742"/>
    </source>
</evidence>
<evidence type="ECO:0008006" key="6">
    <source>
        <dbReference type="Google" id="ProtNLM"/>
    </source>
</evidence>
<dbReference type="InterPro" id="IPR023696">
    <property type="entry name" value="Ureohydrolase_dom_sf"/>
</dbReference>
<dbReference type="CDD" id="cd09988">
    <property type="entry name" value="Formimidoylglutamase"/>
    <property type="match status" value="1"/>
</dbReference>
<evidence type="ECO:0000256" key="1">
    <source>
        <dbReference type="ARBA" id="ARBA00022723"/>
    </source>
</evidence>
<dbReference type="PANTHER" id="PTHR11358">
    <property type="entry name" value="ARGINASE/AGMATINASE"/>
    <property type="match status" value="1"/>
</dbReference>
<gene>
    <name evidence="4" type="ORF">SteCoe_29594</name>
</gene>
<dbReference type="OrthoDB" id="288726at2759"/>
<dbReference type="InterPro" id="IPR006035">
    <property type="entry name" value="Ureohydrolase"/>
</dbReference>
<evidence type="ECO:0000313" key="4">
    <source>
        <dbReference type="EMBL" id="OMJ72059.1"/>
    </source>
</evidence>
<dbReference type="AlphaFoldDB" id="A0A1R2B5M3"/>
<dbReference type="Proteomes" id="UP000187209">
    <property type="component" value="Unassembled WGS sequence"/>
</dbReference>
<keyword evidence="2" id="KW-0378">Hydrolase</keyword>
<reference evidence="4 5" key="1">
    <citation type="submission" date="2016-11" db="EMBL/GenBank/DDBJ databases">
        <title>The macronuclear genome of Stentor coeruleus: a giant cell with tiny introns.</title>
        <authorList>
            <person name="Slabodnick M."/>
            <person name="Ruby J.G."/>
            <person name="Reiff S.B."/>
            <person name="Swart E.C."/>
            <person name="Gosai S."/>
            <person name="Prabakaran S."/>
            <person name="Witkowska E."/>
            <person name="Larue G.E."/>
            <person name="Fisher S."/>
            <person name="Freeman R.M."/>
            <person name="Gunawardena J."/>
            <person name="Chu W."/>
            <person name="Stover N.A."/>
            <person name="Gregory B.D."/>
            <person name="Nowacki M."/>
            <person name="Derisi J."/>
            <person name="Roy S.W."/>
            <person name="Marshall W.F."/>
            <person name="Sood P."/>
        </authorList>
    </citation>
    <scope>NUCLEOTIDE SEQUENCE [LARGE SCALE GENOMIC DNA]</scope>
    <source>
        <strain evidence="4">WM001</strain>
    </source>
</reference>
<sequence length="340" mass="37964">MAEQVRIEDRKTDDVPNFKKDDPKLRTIIEEGIQGNIVIIGFPFDEGVLRNGGRRGTELGPDCLRRFIPKIGPIINPELEIDISSIKISDYGNIEAPDFDSIHLKLQQKVLTVLNKPQNPIPFVIGGGNDQSWSNGLGFLSYCKSHNYKPIIINIDAHLDVRTLDDAGRVHSGCPFRLLVQDPRFIELQGKFVEFACQGSQCAAAHVKFVEENSGSLVWMRNIRRRKIIEKTGIRDCVTQAGQAFEELITNLQVNEKVFVSFDVDSISSSFCPGVSCPSVDGGLTSEEALEIAYISGTISNVNLVDMSEYNPAVEDYRTGRLLSNIFYYFILGYSQRSPI</sequence>
<organism evidence="4 5">
    <name type="scientific">Stentor coeruleus</name>
    <dbReference type="NCBI Taxonomy" id="5963"/>
    <lineage>
        <taxon>Eukaryota</taxon>
        <taxon>Sar</taxon>
        <taxon>Alveolata</taxon>
        <taxon>Ciliophora</taxon>
        <taxon>Postciliodesmatophora</taxon>
        <taxon>Heterotrichea</taxon>
        <taxon>Heterotrichida</taxon>
        <taxon>Stentoridae</taxon>
        <taxon>Stentor</taxon>
    </lineage>
</organism>
<dbReference type="PIRSF" id="PIRSF036979">
    <property type="entry name" value="Arginase"/>
    <property type="match status" value="1"/>
</dbReference>
<comment type="caution">
    <text evidence="4">The sequence shown here is derived from an EMBL/GenBank/DDBJ whole genome shotgun (WGS) entry which is preliminary data.</text>
</comment>
<dbReference type="EMBL" id="MPUH01000934">
    <property type="protein sequence ID" value="OMJ72059.1"/>
    <property type="molecule type" value="Genomic_DNA"/>
</dbReference>